<evidence type="ECO:0000313" key="3">
    <source>
        <dbReference type="Proteomes" id="UP000192840"/>
    </source>
</evidence>
<feature type="region of interest" description="Disordered" evidence="1">
    <location>
        <begin position="1"/>
        <end position="26"/>
    </location>
</feature>
<feature type="compositionally biased region" description="Polar residues" evidence="1">
    <location>
        <begin position="132"/>
        <end position="146"/>
    </location>
</feature>
<gene>
    <name evidence="2" type="ORF">SAMN05660733_03738</name>
</gene>
<accession>A0A1W2E8L8</accession>
<feature type="compositionally biased region" description="Low complexity" evidence="1">
    <location>
        <begin position="218"/>
        <end position="228"/>
    </location>
</feature>
<name>A0A1W2E8L8_9PSEU</name>
<feature type="compositionally biased region" description="Polar residues" evidence="1">
    <location>
        <begin position="17"/>
        <end position="26"/>
    </location>
</feature>
<evidence type="ECO:0000313" key="2">
    <source>
        <dbReference type="EMBL" id="SMD06120.1"/>
    </source>
</evidence>
<feature type="compositionally biased region" description="Polar residues" evidence="1">
    <location>
        <begin position="415"/>
        <end position="425"/>
    </location>
</feature>
<sequence>MRSPSSWAGTAPVACSYSGTSERSSNECSITWDGAGPLSLPCRTEPGSTAVACADVWLRQGCVQRRDPLPRRCIPRRGEDLADRGAAARDHRGQDPRGTGLAGRGCQCGVGAVGPRRASGVLELPRLGDRTSPWSQGRPSSVQVPQGQPAVCPVHSQRIHHSAERTAVSGEDRRCENPLVAGTAVGAVIGHGHPGAGRPLLRQLRGRHRAGTVGRAGAGSRCGSRPGPASDRRRYDWPAQARGEPEKSRSKTAQVGPSGTGEGPSRQGKCESGKVASQGRDIVQQGVSHAAGPSPQRSPCPGPREPSGLCRGLEHRGDGPQPVVGAVDPRCWLGPVRTPDRGEGRAIRPHPAPGVPLAAQFEDLLDVCARYGCHAAGDPRLDVSALRRRTRSGSQRRDQHPRRRACGEEKRLWSRCQSPTSGGSR</sequence>
<feature type="region of interest" description="Disordered" evidence="1">
    <location>
        <begin position="126"/>
        <end position="148"/>
    </location>
</feature>
<reference evidence="3" key="1">
    <citation type="submission" date="2017-04" db="EMBL/GenBank/DDBJ databases">
        <authorList>
            <person name="Varghese N."/>
            <person name="Submissions S."/>
        </authorList>
    </citation>
    <scope>NUCLEOTIDE SEQUENCE [LARGE SCALE GENOMIC DNA]</scope>
    <source>
        <strain evidence="3">DSM 44073</strain>
    </source>
</reference>
<feature type="region of interest" description="Disordered" evidence="1">
    <location>
        <begin position="210"/>
        <end position="336"/>
    </location>
</feature>
<feature type="region of interest" description="Disordered" evidence="1">
    <location>
        <begin position="379"/>
        <end position="425"/>
    </location>
</feature>
<dbReference type="EMBL" id="FWYC01000009">
    <property type="protein sequence ID" value="SMD06120.1"/>
    <property type="molecule type" value="Genomic_DNA"/>
</dbReference>
<dbReference type="Proteomes" id="UP000192840">
    <property type="component" value="Unassembled WGS sequence"/>
</dbReference>
<keyword evidence="3" id="KW-1185">Reference proteome</keyword>
<organism evidence="2 3">
    <name type="scientific">Lentzea albidocapillata</name>
    <dbReference type="NCBI Taxonomy" id="40571"/>
    <lineage>
        <taxon>Bacteria</taxon>
        <taxon>Bacillati</taxon>
        <taxon>Actinomycetota</taxon>
        <taxon>Actinomycetes</taxon>
        <taxon>Pseudonocardiales</taxon>
        <taxon>Pseudonocardiaceae</taxon>
        <taxon>Lentzea</taxon>
    </lineage>
</organism>
<dbReference type="AlphaFoldDB" id="A0A1W2E8L8"/>
<dbReference type="STRING" id="40571.SAMN05660733_03738"/>
<evidence type="ECO:0000256" key="1">
    <source>
        <dbReference type="SAM" id="MobiDB-lite"/>
    </source>
</evidence>
<proteinExistence type="predicted"/>
<protein>
    <submittedName>
        <fullName evidence="2">Uncharacterized protein</fullName>
    </submittedName>
</protein>